<feature type="compositionally biased region" description="Low complexity" evidence="1">
    <location>
        <begin position="278"/>
        <end position="298"/>
    </location>
</feature>
<keyword evidence="4" id="KW-1185">Reference proteome</keyword>
<feature type="signal peptide" evidence="2">
    <location>
        <begin position="1"/>
        <end position="25"/>
    </location>
</feature>
<evidence type="ECO:0000313" key="4">
    <source>
        <dbReference type="Proteomes" id="UP000182840"/>
    </source>
</evidence>
<feature type="compositionally biased region" description="Low complexity" evidence="1">
    <location>
        <begin position="259"/>
        <end position="270"/>
    </location>
</feature>
<gene>
    <name evidence="3" type="ORF">BSQ44_15085</name>
</gene>
<reference evidence="4" key="1">
    <citation type="submission" date="2016-11" db="EMBL/GenBank/DDBJ databases">
        <title>Mesorhizobium oceanicum sp. nov., isolated from deep seawater in South China Sea.</title>
        <authorList>
            <person name="Fu G.-Y."/>
        </authorList>
    </citation>
    <scope>NUCLEOTIDE SEQUENCE [LARGE SCALE GENOMIC DNA]</scope>
    <source>
        <strain evidence="4">B7</strain>
    </source>
</reference>
<dbReference type="Proteomes" id="UP000182840">
    <property type="component" value="Chromosome"/>
</dbReference>
<name>A0A1L3ST43_9HYPH</name>
<dbReference type="OrthoDB" id="10013037at2"/>
<dbReference type="AlphaFoldDB" id="A0A1L3ST43"/>
<protein>
    <submittedName>
        <fullName evidence="3">Uncharacterized protein</fullName>
    </submittedName>
</protein>
<evidence type="ECO:0000313" key="3">
    <source>
        <dbReference type="EMBL" id="APH72531.1"/>
    </source>
</evidence>
<proteinExistence type="predicted"/>
<dbReference type="RefSeq" id="WP_072605592.1">
    <property type="nucleotide sequence ID" value="NZ_CP018171.1"/>
</dbReference>
<evidence type="ECO:0000256" key="1">
    <source>
        <dbReference type="SAM" id="MobiDB-lite"/>
    </source>
</evidence>
<dbReference type="KEGG" id="meso:BSQ44_15085"/>
<keyword evidence="2" id="KW-0732">Signal</keyword>
<sequence length="298" mass="29330">MTKSVMTAAVIGAGLLISAIQGAVAAGFTIEGDLDAMRLEANQTPSKDIIAEIAKRFSLGIQNAAGGTAAISGKFNGDLNHILKAILPQHNYAIAYRDGRPSRITFIGGGGGRAATTANAVTAVMMGQEANPAEGMLNAFPDGVSAADVGNDPRFTDAEEGAVASREAEPARQAVPISPEQVPAMTDAGADAASQEAAATEVAPPAPIGWDPDAPVVADPDETVSAEAAASPAPSPESPVPMMETAPAAPEDPAPSPAGPAAMAETAPAAPGGPVPSVPEATPAAPGQAGDAPPASPG</sequence>
<evidence type="ECO:0000256" key="2">
    <source>
        <dbReference type="SAM" id="SignalP"/>
    </source>
</evidence>
<accession>A0A1L3ST43</accession>
<feature type="region of interest" description="Disordered" evidence="1">
    <location>
        <begin position="154"/>
        <end position="298"/>
    </location>
</feature>
<organism evidence="3 4">
    <name type="scientific">Aquibium oceanicum</name>
    <dbReference type="NCBI Taxonomy" id="1670800"/>
    <lineage>
        <taxon>Bacteria</taxon>
        <taxon>Pseudomonadati</taxon>
        <taxon>Pseudomonadota</taxon>
        <taxon>Alphaproteobacteria</taxon>
        <taxon>Hyphomicrobiales</taxon>
        <taxon>Phyllobacteriaceae</taxon>
        <taxon>Aquibium</taxon>
    </lineage>
</organism>
<dbReference type="EMBL" id="CP018171">
    <property type="protein sequence ID" value="APH72531.1"/>
    <property type="molecule type" value="Genomic_DNA"/>
</dbReference>
<feature type="chain" id="PRO_5012973206" evidence="2">
    <location>
        <begin position="26"/>
        <end position="298"/>
    </location>
</feature>
<feature type="compositionally biased region" description="Low complexity" evidence="1">
    <location>
        <begin position="186"/>
        <end position="203"/>
    </location>
</feature>
<feature type="compositionally biased region" description="Low complexity" evidence="1">
    <location>
        <begin position="240"/>
        <end position="249"/>
    </location>
</feature>